<keyword evidence="12" id="KW-1185">Reference proteome</keyword>
<dbReference type="GO" id="GO:0009922">
    <property type="term" value="F:fatty acid elongase activity"/>
    <property type="evidence" value="ECO:0007669"/>
    <property type="project" value="InterPro"/>
</dbReference>
<dbReference type="GO" id="GO:0042761">
    <property type="term" value="P:very long-chain fatty acid biosynthetic process"/>
    <property type="evidence" value="ECO:0007669"/>
    <property type="project" value="TreeGrafter"/>
</dbReference>
<keyword evidence="4 10" id="KW-0812">Transmembrane</keyword>
<feature type="transmembrane region" description="Helical" evidence="10">
    <location>
        <begin position="343"/>
        <end position="367"/>
    </location>
</feature>
<dbReference type="PROSITE" id="PS01188">
    <property type="entry name" value="ELO"/>
    <property type="match status" value="1"/>
</dbReference>
<keyword evidence="9" id="KW-0275">Fatty acid biosynthesis</keyword>
<keyword evidence="3" id="KW-0808">Transferase</keyword>
<accession>A0A388M2W6</accession>
<sequence length="422" mass="47077">MAPGTTSGALPYYWFRESLARHTTANDSTSAASGRFLGSHLVESLIHGLDGLMNLAIGSSNQSVSVAVSSTRDYDLVADAECCTDWAPNGSCSDVSSACKLSTTFDNSPSASTVADAVKAVSSIGVDQLGGAGLVQRVDELVSRTVFRSLEAMGLDINRPSPITKDLPLVSSPTGVVLLVLLYILVVVVAVRLMKHAGAKPKPKDPWLLRALVLVHNLFLAVLSLFMGSGILHHAWRNGYSVWGNKVRDEEDTLGRLIYLFYVSKLYEFVDTLIMLLKRNLWQVSFLHVYHHGTISLVWWIMCYRSYFSAAMNSWIHVAMYMYYFLAAVLGKDEKKRKKYLFWGKYLTIMQMVQFVLFIVQSVYGIWYPNTYPRGIAKLLFFYSLSLLVFFGNFYMKKHIAPSKKLAAMASLPPRKAVGKEE</sequence>
<evidence type="ECO:0000256" key="5">
    <source>
        <dbReference type="ARBA" id="ARBA00022832"/>
    </source>
</evidence>
<evidence type="ECO:0000256" key="1">
    <source>
        <dbReference type="ARBA" id="ARBA00004141"/>
    </source>
</evidence>
<reference evidence="11 12" key="1">
    <citation type="journal article" date="2018" name="Cell">
        <title>The Chara Genome: Secondary Complexity and Implications for Plant Terrestrialization.</title>
        <authorList>
            <person name="Nishiyama T."/>
            <person name="Sakayama H."/>
            <person name="Vries J.D."/>
            <person name="Buschmann H."/>
            <person name="Saint-Marcoux D."/>
            <person name="Ullrich K.K."/>
            <person name="Haas F.B."/>
            <person name="Vanderstraeten L."/>
            <person name="Becker D."/>
            <person name="Lang D."/>
            <person name="Vosolsobe S."/>
            <person name="Rombauts S."/>
            <person name="Wilhelmsson P.K.I."/>
            <person name="Janitza P."/>
            <person name="Kern R."/>
            <person name="Heyl A."/>
            <person name="Rumpler F."/>
            <person name="Villalobos L.I.A.C."/>
            <person name="Clay J.M."/>
            <person name="Skokan R."/>
            <person name="Toyoda A."/>
            <person name="Suzuki Y."/>
            <person name="Kagoshima H."/>
            <person name="Schijlen E."/>
            <person name="Tajeshwar N."/>
            <person name="Catarino B."/>
            <person name="Hetherington A.J."/>
            <person name="Saltykova A."/>
            <person name="Bonnot C."/>
            <person name="Breuninger H."/>
            <person name="Symeonidi A."/>
            <person name="Radhakrishnan G.V."/>
            <person name="Van Nieuwerburgh F."/>
            <person name="Deforce D."/>
            <person name="Chang C."/>
            <person name="Karol K.G."/>
            <person name="Hedrich R."/>
            <person name="Ulvskov P."/>
            <person name="Glockner G."/>
            <person name="Delwiche C.F."/>
            <person name="Petrasek J."/>
            <person name="Van de Peer Y."/>
            <person name="Friml J."/>
            <person name="Beilby M."/>
            <person name="Dolan L."/>
            <person name="Kohara Y."/>
            <person name="Sugano S."/>
            <person name="Fujiyama A."/>
            <person name="Delaux P.-M."/>
            <person name="Quint M."/>
            <person name="TheiBen G."/>
            <person name="Hagemann M."/>
            <person name="Harholt J."/>
            <person name="Dunand C."/>
            <person name="Zachgo S."/>
            <person name="Langdale J."/>
            <person name="Maumus F."/>
            <person name="Straeten D.V.D."/>
            <person name="Gould S.B."/>
            <person name="Rensing S.A."/>
        </authorList>
    </citation>
    <scope>NUCLEOTIDE SEQUENCE [LARGE SCALE GENOMIC DNA]</scope>
    <source>
        <strain evidence="11 12">S276</strain>
    </source>
</reference>
<feature type="transmembrane region" description="Helical" evidence="10">
    <location>
        <begin position="207"/>
        <end position="236"/>
    </location>
</feature>
<dbReference type="GO" id="GO:0034626">
    <property type="term" value="P:fatty acid elongation, polyunsaturated fatty acid"/>
    <property type="evidence" value="ECO:0007669"/>
    <property type="project" value="TreeGrafter"/>
</dbReference>
<dbReference type="Pfam" id="PF01151">
    <property type="entry name" value="ELO"/>
    <property type="match status" value="1"/>
</dbReference>
<dbReference type="PANTHER" id="PTHR11157">
    <property type="entry name" value="FATTY ACID ACYL TRANSFERASE-RELATED"/>
    <property type="match status" value="1"/>
</dbReference>
<dbReference type="PANTHER" id="PTHR11157:SF165">
    <property type="entry name" value="ELONGASE"/>
    <property type="match status" value="1"/>
</dbReference>
<proteinExistence type="predicted"/>
<name>A0A388M2W6_CHABU</name>
<keyword evidence="8 10" id="KW-0472">Membrane</keyword>
<evidence type="ECO:0000313" key="12">
    <source>
        <dbReference type="Proteomes" id="UP000265515"/>
    </source>
</evidence>
<keyword evidence="7" id="KW-0443">Lipid metabolism</keyword>
<protein>
    <submittedName>
        <fullName evidence="11">Uncharacterized protein</fullName>
    </submittedName>
</protein>
<evidence type="ECO:0000256" key="7">
    <source>
        <dbReference type="ARBA" id="ARBA00023098"/>
    </source>
</evidence>
<keyword evidence="6 10" id="KW-1133">Transmembrane helix</keyword>
<dbReference type="EMBL" id="BFEA01000700">
    <property type="protein sequence ID" value="GBG88886.1"/>
    <property type="molecule type" value="Genomic_DNA"/>
</dbReference>
<dbReference type="STRING" id="69332.A0A388M2W6"/>
<evidence type="ECO:0000313" key="11">
    <source>
        <dbReference type="EMBL" id="GBG88886.1"/>
    </source>
</evidence>
<comment type="subcellular location">
    <subcellularLocation>
        <location evidence="1">Membrane</location>
        <topology evidence="1">Multi-pass membrane protein</topology>
    </subcellularLocation>
</comment>
<organism evidence="11 12">
    <name type="scientific">Chara braunii</name>
    <name type="common">Braun's stonewort</name>
    <dbReference type="NCBI Taxonomy" id="69332"/>
    <lineage>
        <taxon>Eukaryota</taxon>
        <taxon>Viridiplantae</taxon>
        <taxon>Streptophyta</taxon>
        <taxon>Charophyceae</taxon>
        <taxon>Charales</taxon>
        <taxon>Characeae</taxon>
        <taxon>Chara</taxon>
    </lineage>
</organism>
<evidence type="ECO:0000256" key="6">
    <source>
        <dbReference type="ARBA" id="ARBA00022989"/>
    </source>
</evidence>
<dbReference type="InterPro" id="IPR002076">
    <property type="entry name" value="ELO_fam"/>
</dbReference>
<evidence type="ECO:0000256" key="4">
    <source>
        <dbReference type="ARBA" id="ARBA00022692"/>
    </source>
</evidence>
<gene>
    <name evidence="11" type="ORF">CBR_g48498</name>
</gene>
<feature type="transmembrane region" description="Helical" evidence="10">
    <location>
        <begin position="314"/>
        <end position="331"/>
    </location>
</feature>
<feature type="transmembrane region" description="Helical" evidence="10">
    <location>
        <begin position="175"/>
        <end position="195"/>
    </location>
</feature>
<dbReference type="GO" id="GO:0030148">
    <property type="term" value="P:sphingolipid biosynthetic process"/>
    <property type="evidence" value="ECO:0007669"/>
    <property type="project" value="TreeGrafter"/>
</dbReference>
<dbReference type="Gramene" id="GBG88886">
    <property type="protein sequence ID" value="GBG88886"/>
    <property type="gene ID" value="CBR_g48498"/>
</dbReference>
<feature type="transmembrane region" description="Helical" evidence="10">
    <location>
        <begin position="256"/>
        <end position="277"/>
    </location>
</feature>
<dbReference type="GO" id="GO:0005789">
    <property type="term" value="C:endoplasmic reticulum membrane"/>
    <property type="evidence" value="ECO:0007669"/>
    <property type="project" value="TreeGrafter"/>
</dbReference>
<feature type="transmembrane region" description="Helical" evidence="10">
    <location>
        <begin position="379"/>
        <end position="396"/>
    </location>
</feature>
<evidence type="ECO:0000256" key="8">
    <source>
        <dbReference type="ARBA" id="ARBA00023136"/>
    </source>
</evidence>
<dbReference type="OrthoDB" id="434092at2759"/>
<dbReference type="InterPro" id="IPR030457">
    <property type="entry name" value="ELO_CS"/>
</dbReference>
<evidence type="ECO:0000256" key="9">
    <source>
        <dbReference type="ARBA" id="ARBA00023160"/>
    </source>
</evidence>
<evidence type="ECO:0000256" key="2">
    <source>
        <dbReference type="ARBA" id="ARBA00022516"/>
    </source>
</evidence>
<comment type="caution">
    <text evidence="11">The sequence shown here is derived from an EMBL/GenBank/DDBJ whole genome shotgun (WGS) entry which is preliminary data.</text>
</comment>
<dbReference type="Proteomes" id="UP000265515">
    <property type="component" value="Unassembled WGS sequence"/>
</dbReference>
<feature type="transmembrane region" description="Helical" evidence="10">
    <location>
        <begin position="289"/>
        <end position="308"/>
    </location>
</feature>
<dbReference type="AlphaFoldDB" id="A0A388M2W6"/>
<evidence type="ECO:0000256" key="3">
    <source>
        <dbReference type="ARBA" id="ARBA00022679"/>
    </source>
</evidence>
<keyword evidence="5" id="KW-0276">Fatty acid metabolism</keyword>
<keyword evidence="2" id="KW-0444">Lipid biosynthesis</keyword>
<dbReference type="GO" id="GO:0034625">
    <property type="term" value="P:fatty acid elongation, monounsaturated fatty acid"/>
    <property type="evidence" value="ECO:0007669"/>
    <property type="project" value="TreeGrafter"/>
</dbReference>
<evidence type="ECO:0000256" key="10">
    <source>
        <dbReference type="SAM" id="Phobius"/>
    </source>
</evidence>
<dbReference type="GO" id="GO:0019367">
    <property type="term" value="P:fatty acid elongation, saturated fatty acid"/>
    <property type="evidence" value="ECO:0007669"/>
    <property type="project" value="TreeGrafter"/>
</dbReference>